<accession>A0ACC2UZ30</accession>
<dbReference type="EMBL" id="JASBWT010000044">
    <property type="protein sequence ID" value="KAJ9091920.1"/>
    <property type="molecule type" value="Genomic_DNA"/>
</dbReference>
<proteinExistence type="predicted"/>
<reference evidence="1" key="1">
    <citation type="submission" date="2023-04" db="EMBL/GenBank/DDBJ databases">
        <title>Draft Genome sequencing of Naganishia species isolated from polar environments using Oxford Nanopore Technology.</title>
        <authorList>
            <person name="Leo P."/>
            <person name="Venkateswaran K."/>
        </authorList>
    </citation>
    <scope>NUCLEOTIDE SEQUENCE</scope>
    <source>
        <strain evidence="1">MNA-CCFEE 5423</strain>
    </source>
</reference>
<evidence type="ECO:0000313" key="1">
    <source>
        <dbReference type="EMBL" id="KAJ9091920.1"/>
    </source>
</evidence>
<comment type="caution">
    <text evidence="1">The sequence shown here is derived from an EMBL/GenBank/DDBJ whole genome shotgun (WGS) entry which is preliminary data.</text>
</comment>
<evidence type="ECO:0000313" key="2">
    <source>
        <dbReference type="Proteomes" id="UP001227268"/>
    </source>
</evidence>
<name>A0ACC2UZ30_9TREE</name>
<keyword evidence="2" id="KW-1185">Reference proteome</keyword>
<sequence length="275" mass="30495">MDAIAEHFTTIRVLGEGGFGIVKLVKSGKDGQLFAVKSFGQTSNMTQALQLAEKEIALLKTLAHRNIVGFHGMGLDQKERFIILEYCAGGDLRSLINDAASQRKPIPHHRIQSIFCQMLLALHYCHYSYKGLRHTLLHRDLKPENVLLNAAGQVKLADFGLVKVMANGLTVTTSFVGELVAGQPYDHKADIFNLGCILFELCTLRIPNHGLRGVQRARESLNNLVTLLLSIEPVRRPSTADLLASPVIAGWLQMHWPRQKDSERAQDTNGARNIT</sequence>
<dbReference type="Proteomes" id="UP001227268">
    <property type="component" value="Unassembled WGS sequence"/>
</dbReference>
<gene>
    <name evidence="1" type="ORF">QFC21_007033</name>
</gene>
<organism evidence="1 2">
    <name type="scientific">Naganishia friedmannii</name>
    <dbReference type="NCBI Taxonomy" id="89922"/>
    <lineage>
        <taxon>Eukaryota</taxon>
        <taxon>Fungi</taxon>
        <taxon>Dikarya</taxon>
        <taxon>Basidiomycota</taxon>
        <taxon>Agaricomycotina</taxon>
        <taxon>Tremellomycetes</taxon>
        <taxon>Filobasidiales</taxon>
        <taxon>Filobasidiaceae</taxon>
        <taxon>Naganishia</taxon>
    </lineage>
</organism>
<protein>
    <submittedName>
        <fullName evidence="1">Uncharacterized protein</fullName>
    </submittedName>
</protein>